<dbReference type="InterPro" id="IPR032828">
    <property type="entry name" value="PolyA_RNA-bd"/>
</dbReference>
<accession>A0A644UAB4</accession>
<dbReference type="PROSITE" id="PS51831">
    <property type="entry name" value="HD"/>
    <property type="match status" value="1"/>
</dbReference>
<dbReference type="AlphaFoldDB" id="A0A644UAB4"/>
<keyword evidence="6" id="KW-0547">Nucleotide-binding</keyword>
<dbReference type="Pfam" id="PF01966">
    <property type="entry name" value="HD"/>
    <property type="match status" value="1"/>
</dbReference>
<dbReference type="SUPFAM" id="SSF81891">
    <property type="entry name" value="Poly A polymerase C-terminal region-like"/>
    <property type="match status" value="1"/>
</dbReference>
<evidence type="ECO:0000256" key="6">
    <source>
        <dbReference type="ARBA" id="ARBA00022741"/>
    </source>
</evidence>
<dbReference type="Pfam" id="PF12627">
    <property type="entry name" value="PolyA_pol_RNAbd"/>
    <property type="match status" value="1"/>
</dbReference>
<dbReference type="CDD" id="cd00077">
    <property type="entry name" value="HDc"/>
    <property type="match status" value="1"/>
</dbReference>
<evidence type="ECO:0000256" key="2">
    <source>
        <dbReference type="ARBA" id="ARBA00022679"/>
    </source>
</evidence>
<proteinExistence type="predicted"/>
<gene>
    <name evidence="9" type="primary">cca_13</name>
    <name evidence="9" type="ORF">SDC9_21760</name>
</gene>
<evidence type="ECO:0000313" key="9">
    <source>
        <dbReference type="EMBL" id="MPL75917.1"/>
    </source>
</evidence>
<evidence type="ECO:0000256" key="7">
    <source>
        <dbReference type="ARBA" id="ARBA00022842"/>
    </source>
</evidence>
<dbReference type="InterPro" id="IPR006674">
    <property type="entry name" value="HD_domain"/>
</dbReference>
<dbReference type="InterPro" id="IPR006675">
    <property type="entry name" value="HDIG_dom"/>
</dbReference>
<dbReference type="EMBL" id="VSSQ01000092">
    <property type="protein sequence ID" value="MPL75917.1"/>
    <property type="molecule type" value="Genomic_DNA"/>
</dbReference>
<dbReference type="PANTHER" id="PTHR46173">
    <property type="entry name" value="CCA TRNA NUCLEOTIDYLTRANSFERASE 1, MITOCHONDRIAL"/>
    <property type="match status" value="1"/>
</dbReference>
<dbReference type="GO" id="GO:0046872">
    <property type="term" value="F:metal ion binding"/>
    <property type="evidence" value="ECO:0007669"/>
    <property type="project" value="UniProtKB-KW"/>
</dbReference>
<comment type="cofactor">
    <cofactor evidence="1">
        <name>Mg(2+)</name>
        <dbReference type="ChEBI" id="CHEBI:18420"/>
    </cofactor>
</comment>
<evidence type="ECO:0000256" key="4">
    <source>
        <dbReference type="ARBA" id="ARBA00022695"/>
    </source>
</evidence>
<evidence type="ECO:0000259" key="8">
    <source>
        <dbReference type="PROSITE" id="PS51831"/>
    </source>
</evidence>
<dbReference type="GO" id="GO:0000049">
    <property type="term" value="F:tRNA binding"/>
    <property type="evidence" value="ECO:0007669"/>
    <property type="project" value="TreeGrafter"/>
</dbReference>
<dbReference type="SUPFAM" id="SSF81301">
    <property type="entry name" value="Nucleotidyltransferase"/>
    <property type="match status" value="1"/>
</dbReference>
<evidence type="ECO:0000256" key="5">
    <source>
        <dbReference type="ARBA" id="ARBA00022723"/>
    </source>
</evidence>
<dbReference type="InterPro" id="IPR003607">
    <property type="entry name" value="HD/PDEase_dom"/>
</dbReference>
<dbReference type="InterPro" id="IPR050264">
    <property type="entry name" value="Bact_CCA-adding_enz_type3_sf"/>
</dbReference>
<dbReference type="InterPro" id="IPR043519">
    <property type="entry name" value="NT_sf"/>
</dbReference>
<dbReference type="Gene3D" id="1.10.246.80">
    <property type="match status" value="1"/>
</dbReference>
<dbReference type="InterPro" id="IPR002646">
    <property type="entry name" value="PolA_pol_head_dom"/>
</dbReference>
<dbReference type="CDD" id="cd05398">
    <property type="entry name" value="NT_ClassII-CCAase"/>
    <property type="match status" value="1"/>
</dbReference>
<feature type="domain" description="HD" evidence="8">
    <location>
        <begin position="264"/>
        <end position="386"/>
    </location>
</feature>
<keyword evidence="5" id="KW-0479">Metal-binding</keyword>
<dbReference type="Gene3D" id="3.30.460.10">
    <property type="entry name" value="Beta Polymerase, domain 2"/>
    <property type="match status" value="1"/>
</dbReference>
<dbReference type="NCBIfam" id="TIGR00277">
    <property type="entry name" value="HDIG"/>
    <property type="match status" value="1"/>
</dbReference>
<dbReference type="GO" id="GO:0008033">
    <property type="term" value="P:tRNA processing"/>
    <property type="evidence" value="ECO:0007669"/>
    <property type="project" value="UniProtKB-KW"/>
</dbReference>
<dbReference type="Gene3D" id="1.10.3090.10">
    <property type="entry name" value="cca-adding enzyme, domain 2"/>
    <property type="match status" value="1"/>
</dbReference>
<name>A0A644UAB4_9ZZZZ</name>
<dbReference type="GO" id="GO:0004810">
    <property type="term" value="F:CCA tRNA nucleotidyltransferase activity"/>
    <property type="evidence" value="ECO:0007669"/>
    <property type="project" value="UniProtKB-EC"/>
</dbReference>
<dbReference type="Pfam" id="PF01743">
    <property type="entry name" value="PolyA_pol"/>
    <property type="match status" value="1"/>
</dbReference>
<reference evidence="9" key="1">
    <citation type="submission" date="2019-08" db="EMBL/GenBank/DDBJ databases">
        <authorList>
            <person name="Kucharzyk K."/>
            <person name="Murdoch R.W."/>
            <person name="Higgins S."/>
            <person name="Loffler F."/>
        </authorList>
    </citation>
    <scope>NUCLEOTIDE SEQUENCE</scope>
</reference>
<keyword evidence="4 9" id="KW-0548">Nucleotidyltransferase</keyword>
<organism evidence="9">
    <name type="scientific">bioreactor metagenome</name>
    <dbReference type="NCBI Taxonomy" id="1076179"/>
    <lineage>
        <taxon>unclassified sequences</taxon>
        <taxon>metagenomes</taxon>
        <taxon>ecological metagenomes</taxon>
    </lineage>
</organism>
<evidence type="ECO:0000256" key="1">
    <source>
        <dbReference type="ARBA" id="ARBA00001946"/>
    </source>
</evidence>
<evidence type="ECO:0000256" key="3">
    <source>
        <dbReference type="ARBA" id="ARBA00022694"/>
    </source>
</evidence>
<dbReference type="SMART" id="SM00471">
    <property type="entry name" value="HDc"/>
    <property type="match status" value="1"/>
</dbReference>
<keyword evidence="2 9" id="KW-0808">Transferase</keyword>
<dbReference type="GO" id="GO:0000166">
    <property type="term" value="F:nucleotide binding"/>
    <property type="evidence" value="ECO:0007669"/>
    <property type="project" value="UniProtKB-KW"/>
</dbReference>
<dbReference type="EC" id="2.7.7.72" evidence="9"/>
<comment type="caution">
    <text evidence="9">The sequence shown here is derived from an EMBL/GenBank/DDBJ whole genome shotgun (WGS) entry which is preliminary data.</text>
</comment>
<keyword evidence="7" id="KW-0460">Magnesium</keyword>
<keyword evidence="3" id="KW-0819">tRNA processing</keyword>
<protein>
    <submittedName>
        <fullName evidence="9">CCA-adding enzyme</fullName>
        <ecNumber evidence="9">2.7.7.72</ecNumber>
    </submittedName>
</protein>
<sequence length="500" mass="58160">MTNISQETINKKNIPEEVLWVCEMLSKNNFDSYLVGGCVRDLFLSREPGDWDITTNATPDEIINIFGEDETVYENPFGTVGVKIRKNDSETEEVEIIEVTTYRKEGEYEDFRRPNKLEWGKTIEEDLERRDFTMNAIAYNPINDILKDIYKGQNDIKDKIIRTVGEAEERFNEDALRMLRAVRFSAQLNFVISNETLEAIFRLASNLEKISKERIRDEFIKIIMSSNPMQGLLISQKLGMLKYISSELESAVGIEQNGHHAFDVFEHSLRSLNHAASREFDLEIKLAALFHDIGKVKTRRFDETKKDYTFYGHEVVSERVTKKILEELKVEKKVIEKTCKLVRYHMFFSDPNEVKLSSVRRLIVNIGKENIWDLINLRLCDRMGSGTKKEEPWRLRKFESMIEEALRDPISLKTLKIDGEKIMTILNEKPGKKIGLILHALFEEVIDNASKNNLEYLEKRVLELNKLSEIELESLGTSGKDKMQNLNEEELVEIKKKFKV</sequence>
<dbReference type="PANTHER" id="PTHR46173:SF1">
    <property type="entry name" value="CCA TRNA NUCLEOTIDYLTRANSFERASE 1, MITOCHONDRIAL"/>
    <property type="match status" value="1"/>
</dbReference>